<dbReference type="Gene3D" id="2.40.110.10">
    <property type="entry name" value="Butyryl-CoA Dehydrogenase, subunit A, domain 2"/>
    <property type="match status" value="1"/>
</dbReference>
<keyword evidence="2" id="KW-0560">Oxidoreductase</keyword>
<dbReference type="InterPro" id="IPR013107">
    <property type="entry name" value="Acyl-CoA_DH_C"/>
</dbReference>
<dbReference type="AlphaFoldDB" id="A0A3N9USI2"/>
<proteinExistence type="predicted"/>
<dbReference type="OrthoDB" id="9785203at2"/>
<evidence type="ECO:0000259" key="5">
    <source>
        <dbReference type="Pfam" id="PF08028"/>
    </source>
</evidence>
<accession>A0A3N9USI2</accession>
<reference evidence="6 7" key="1">
    <citation type="journal article" date="2013" name="J. Microbiol.">
        <title>Lysinibacillus chungkukjangi sp. nov., isolated from Chungkukjang, Korean fermented soybean food.</title>
        <authorList>
            <person name="Kim S.J."/>
            <person name="Jang Y.H."/>
            <person name="Hamada M."/>
            <person name="Ahn J.H."/>
            <person name="Weon H.Y."/>
            <person name="Suzuki K."/>
            <person name="Whang K.S."/>
            <person name="Kwon S.W."/>
        </authorList>
    </citation>
    <scope>NUCLEOTIDE SEQUENCE [LARGE SCALE GENOMIC DNA]</scope>
    <source>
        <strain evidence="6 7">MCCC 1A12701</strain>
    </source>
</reference>
<dbReference type="InterPro" id="IPR037069">
    <property type="entry name" value="AcylCoA_DH/ox_N_sf"/>
</dbReference>
<evidence type="ECO:0000256" key="1">
    <source>
        <dbReference type="ARBA" id="ARBA00022630"/>
    </source>
</evidence>
<dbReference type="Pfam" id="PF08028">
    <property type="entry name" value="Acyl-CoA_dh_2"/>
    <property type="match status" value="1"/>
</dbReference>
<dbReference type="InterPro" id="IPR006091">
    <property type="entry name" value="Acyl-CoA_Oxase/DH_mid-dom"/>
</dbReference>
<dbReference type="SUPFAM" id="SSF47203">
    <property type="entry name" value="Acyl-CoA dehydrogenase C-terminal domain-like"/>
    <property type="match status" value="1"/>
</dbReference>
<dbReference type="GO" id="GO:0050660">
    <property type="term" value="F:flavin adenine dinucleotide binding"/>
    <property type="evidence" value="ECO:0007669"/>
    <property type="project" value="InterPro"/>
</dbReference>
<dbReference type="InterPro" id="IPR036250">
    <property type="entry name" value="AcylCo_DH-like_C"/>
</dbReference>
<dbReference type="PANTHER" id="PTHR43884:SF25">
    <property type="entry name" value="ACYL-COA DEHYDROGENASE YDBM-RELATED"/>
    <property type="match status" value="1"/>
</dbReference>
<dbReference type="InterPro" id="IPR009100">
    <property type="entry name" value="AcylCoA_DH/oxidase_NM_dom_sf"/>
</dbReference>
<feature type="domain" description="Acyl-CoA dehydrogenase/oxidase N-terminal" evidence="4">
    <location>
        <begin position="11"/>
        <end position="93"/>
    </location>
</feature>
<keyword evidence="7" id="KW-1185">Reference proteome</keyword>
<dbReference type="SUPFAM" id="SSF56645">
    <property type="entry name" value="Acyl-CoA dehydrogenase NM domain-like"/>
    <property type="match status" value="1"/>
</dbReference>
<dbReference type="InterPro" id="IPR046373">
    <property type="entry name" value="Acyl-CoA_Oxase/DH_mid-dom_sf"/>
</dbReference>
<evidence type="ECO:0000256" key="2">
    <source>
        <dbReference type="ARBA" id="ARBA00023002"/>
    </source>
</evidence>
<name>A0A3N9USI2_9BACI</name>
<dbReference type="PIRSF" id="PIRSF016578">
    <property type="entry name" value="HsaA"/>
    <property type="match status" value="1"/>
</dbReference>
<comment type="caution">
    <text evidence="6">The sequence shown here is derived from an EMBL/GenBank/DDBJ whole genome shotgun (WGS) entry which is preliminary data.</text>
</comment>
<dbReference type="EMBL" id="RRCT01000007">
    <property type="protein sequence ID" value="RQW74846.1"/>
    <property type="molecule type" value="Genomic_DNA"/>
</dbReference>
<dbReference type="CDD" id="cd00567">
    <property type="entry name" value="ACAD"/>
    <property type="match status" value="1"/>
</dbReference>
<dbReference type="RefSeq" id="WP_124764270.1">
    <property type="nucleotide sequence ID" value="NZ_JAFBDY010000006.1"/>
</dbReference>
<evidence type="ECO:0000259" key="3">
    <source>
        <dbReference type="Pfam" id="PF02770"/>
    </source>
</evidence>
<dbReference type="Gene3D" id="1.10.540.10">
    <property type="entry name" value="Acyl-CoA dehydrogenase/oxidase, N-terminal domain"/>
    <property type="match status" value="1"/>
</dbReference>
<dbReference type="InterPro" id="IPR013786">
    <property type="entry name" value="AcylCoA_DH/ox_N"/>
</dbReference>
<gene>
    <name evidence="6" type="ORF">EBB45_09620</name>
</gene>
<dbReference type="Gene3D" id="1.20.140.10">
    <property type="entry name" value="Butyryl-CoA Dehydrogenase, subunit A, domain 3"/>
    <property type="match status" value="1"/>
</dbReference>
<dbReference type="Pfam" id="PF02771">
    <property type="entry name" value="Acyl-CoA_dh_N"/>
    <property type="match status" value="1"/>
</dbReference>
<feature type="domain" description="Acyl-CoA oxidase/dehydrogenase middle" evidence="3">
    <location>
        <begin position="128"/>
        <end position="218"/>
    </location>
</feature>
<dbReference type="PANTHER" id="PTHR43884">
    <property type="entry name" value="ACYL-COA DEHYDROGENASE"/>
    <property type="match status" value="1"/>
</dbReference>
<evidence type="ECO:0000259" key="4">
    <source>
        <dbReference type="Pfam" id="PF02771"/>
    </source>
</evidence>
<keyword evidence="1" id="KW-0285">Flavoprotein</keyword>
<organism evidence="6 7">
    <name type="scientific">Lysinibacillus composti</name>
    <dbReference type="NCBI Taxonomy" id="720633"/>
    <lineage>
        <taxon>Bacteria</taxon>
        <taxon>Bacillati</taxon>
        <taxon>Bacillota</taxon>
        <taxon>Bacilli</taxon>
        <taxon>Bacillales</taxon>
        <taxon>Bacillaceae</taxon>
        <taxon>Lysinibacillus</taxon>
    </lineage>
</organism>
<evidence type="ECO:0000313" key="7">
    <source>
        <dbReference type="Proteomes" id="UP000274033"/>
    </source>
</evidence>
<protein>
    <submittedName>
        <fullName evidence="6">Acyl-CoA dehydrogenase</fullName>
    </submittedName>
</protein>
<feature type="domain" description="Acyl-CoA dehydrogenase C-terminal" evidence="5">
    <location>
        <begin position="250"/>
        <end position="367"/>
    </location>
</feature>
<dbReference type="Proteomes" id="UP000274033">
    <property type="component" value="Unassembled WGS sequence"/>
</dbReference>
<sequence length="395" mass="44436">MTKDIFIRNEREQQLVDFAKNIAKELEKTAPYYDQIGEFPFEHFKILQEAGYLKLTVPKRYGGDEISLYEMLLVQEQLAKGDASTALSVGWHLLTFINVRESKCWPEPILAELSKKTIEEGSVLNILSSERGKGNIARGAIPGTIARKVPGGYKINGEKAFASLAPILKQFTIIAYLEDEDVIAEFLMTKSEQIEVINTWDSLGMRATGSHDLIFRDVFVPEKALLSRHRSNEINRFSAHGRVYSLEVPAVYLGIAGAARDYAIEFANNTFSHSLGNRISHAPHIQQKVGEIEVLYQTARRILYSIAAQVELEPHKKEALGNEVNIAKYQICNYAIEIVTKAMKIVGGRSLSKSNKLERLFRDVQCGAYNPPFDDVVITQLAQSVLFDKKEQVLQ</sequence>
<dbReference type="GO" id="GO:0003995">
    <property type="term" value="F:acyl-CoA dehydrogenase activity"/>
    <property type="evidence" value="ECO:0007669"/>
    <property type="project" value="TreeGrafter"/>
</dbReference>
<evidence type="ECO:0000313" key="6">
    <source>
        <dbReference type="EMBL" id="RQW74846.1"/>
    </source>
</evidence>
<dbReference type="Pfam" id="PF02770">
    <property type="entry name" value="Acyl-CoA_dh_M"/>
    <property type="match status" value="1"/>
</dbReference>